<keyword evidence="2" id="KW-0645">Protease</keyword>
<keyword evidence="4" id="KW-0378">Hydrolase</keyword>
<name>A0AAE1V5U5_9SOLA</name>
<dbReference type="InterPro" id="IPR021109">
    <property type="entry name" value="Peptidase_aspartic_dom_sf"/>
</dbReference>
<evidence type="ECO:0000256" key="5">
    <source>
        <dbReference type="SAM" id="SignalP"/>
    </source>
</evidence>
<proteinExistence type="inferred from homology"/>
<feature type="signal peptide" evidence="5">
    <location>
        <begin position="1"/>
        <end position="22"/>
    </location>
</feature>
<comment type="caution">
    <text evidence="7">The sequence shown here is derived from an EMBL/GenBank/DDBJ whole genome shotgun (WGS) entry which is preliminary data.</text>
</comment>
<dbReference type="GO" id="GO:0004190">
    <property type="term" value="F:aspartic-type endopeptidase activity"/>
    <property type="evidence" value="ECO:0007669"/>
    <property type="project" value="InterPro"/>
</dbReference>
<organism evidence="7 8">
    <name type="scientific">Anisodus tanguticus</name>
    <dbReference type="NCBI Taxonomy" id="243964"/>
    <lineage>
        <taxon>Eukaryota</taxon>
        <taxon>Viridiplantae</taxon>
        <taxon>Streptophyta</taxon>
        <taxon>Embryophyta</taxon>
        <taxon>Tracheophyta</taxon>
        <taxon>Spermatophyta</taxon>
        <taxon>Magnoliopsida</taxon>
        <taxon>eudicotyledons</taxon>
        <taxon>Gunneridae</taxon>
        <taxon>Pentapetalae</taxon>
        <taxon>asterids</taxon>
        <taxon>lamiids</taxon>
        <taxon>Solanales</taxon>
        <taxon>Solanaceae</taxon>
        <taxon>Solanoideae</taxon>
        <taxon>Hyoscyameae</taxon>
        <taxon>Anisodus</taxon>
    </lineage>
</organism>
<dbReference type="Pfam" id="PF14543">
    <property type="entry name" value="TAXi_N"/>
    <property type="match status" value="1"/>
</dbReference>
<evidence type="ECO:0000256" key="4">
    <source>
        <dbReference type="ARBA" id="ARBA00022801"/>
    </source>
</evidence>
<dbReference type="Proteomes" id="UP001291623">
    <property type="component" value="Unassembled WGS sequence"/>
</dbReference>
<dbReference type="Pfam" id="PF14541">
    <property type="entry name" value="TAXi_C"/>
    <property type="match status" value="1"/>
</dbReference>
<dbReference type="SUPFAM" id="SSF50630">
    <property type="entry name" value="Acid proteases"/>
    <property type="match status" value="1"/>
</dbReference>
<dbReference type="InterPro" id="IPR033121">
    <property type="entry name" value="PEPTIDASE_A1"/>
</dbReference>
<evidence type="ECO:0000313" key="8">
    <source>
        <dbReference type="Proteomes" id="UP001291623"/>
    </source>
</evidence>
<dbReference type="GO" id="GO:0006508">
    <property type="term" value="P:proteolysis"/>
    <property type="evidence" value="ECO:0007669"/>
    <property type="project" value="UniProtKB-KW"/>
</dbReference>
<reference evidence="7" key="1">
    <citation type="submission" date="2023-12" db="EMBL/GenBank/DDBJ databases">
        <title>Genome assembly of Anisodus tanguticus.</title>
        <authorList>
            <person name="Wang Y.-J."/>
        </authorList>
    </citation>
    <scope>NUCLEOTIDE SEQUENCE</scope>
    <source>
        <strain evidence="7">KB-2021</strain>
        <tissue evidence="7">Leaf</tissue>
    </source>
</reference>
<feature type="domain" description="Peptidase A1" evidence="6">
    <location>
        <begin position="77"/>
        <end position="381"/>
    </location>
</feature>
<evidence type="ECO:0000256" key="3">
    <source>
        <dbReference type="ARBA" id="ARBA00022729"/>
    </source>
</evidence>
<dbReference type="InterPro" id="IPR032861">
    <property type="entry name" value="TAXi_N"/>
</dbReference>
<gene>
    <name evidence="7" type="ORF">RND71_023188</name>
</gene>
<evidence type="ECO:0000256" key="2">
    <source>
        <dbReference type="ARBA" id="ARBA00022670"/>
    </source>
</evidence>
<accession>A0AAE1V5U5</accession>
<dbReference type="PANTHER" id="PTHR13683">
    <property type="entry name" value="ASPARTYL PROTEASES"/>
    <property type="match status" value="1"/>
</dbReference>
<feature type="chain" id="PRO_5042281790" description="Peptidase A1 domain-containing protein" evidence="5">
    <location>
        <begin position="23"/>
        <end position="385"/>
    </location>
</feature>
<dbReference type="InterPro" id="IPR001461">
    <property type="entry name" value="Aspartic_peptidase_A1"/>
</dbReference>
<dbReference type="Gene3D" id="2.40.70.10">
    <property type="entry name" value="Acid Proteases"/>
    <property type="match status" value="2"/>
</dbReference>
<dbReference type="FunFam" id="2.40.70.10:FF:000010">
    <property type="entry name" value="Aspartyl protease family protein 2"/>
    <property type="match status" value="1"/>
</dbReference>
<dbReference type="PANTHER" id="PTHR13683:SF775">
    <property type="entry name" value="EUKARYOTIC ASPARTYL PROTEASE FAMILY PROTEIN"/>
    <property type="match status" value="1"/>
</dbReference>
<keyword evidence="3 5" id="KW-0732">Signal</keyword>
<evidence type="ECO:0000313" key="7">
    <source>
        <dbReference type="EMBL" id="KAK4357578.1"/>
    </source>
</evidence>
<protein>
    <recommendedName>
        <fullName evidence="6">Peptidase A1 domain-containing protein</fullName>
    </recommendedName>
</protein>
<sequence length="385" mass="41235">MAISTSSIFVFFFVLLFTTVLSRTKILDISSSIQQTLNPFSVESLKQEESTISPSSSSLLSFQLHSRVAVRGTSQRDYNSLTLARLERDSVRVKSLQTRVDLVVQDLKPEETEFEAEKIEGPIISVSYGDGSYTVGDFVTESITFGGENAVENVAIGCGHNNEGLFVGAAGLIGLGGGALSFPSQINASSFSYCLVDRDSNSTSTLEFGGATPTDAVTAPLVRNSKLNTFYYLDLTGLSVAGNSLTISPSAFKVSDNADGGVIVDSGTAVTRLQKDVFNTLRDEFVKGTRHLPSTNGVALFDTCYDLKSMKSVEVPTVSFRFSNGKELPLPAKNYLIPVDLVGTFCFAFAPTSSSLSIIGNVQQQGTRVSFDLANSLIGFSPNKC</sequence>
<dbReference type="EMBL" id="JAVYJV010000012">
    <property type="protein sequence ID" value="KAK4357578.1"/>
    <property type="molecule type" value="Genomic_DNA"/>
</dbReference>
<evidence type="ECO:0000256" key="1">
    <source>
        <dbReference type="ARBA" id="ARBA00007447"/>
    </source>
</evidence>
<dbReference type="InterPro" id="IPR032799">
    <property type="entry name" value="TAXi_C"/>
</dbReference>
<evidence type="ECO:0000259" key="6">
    <source>
        <dbReference type="PROSITE" id="PS51767"/>
    </source>
</evidence>
<comment type="similarity">
    <text evidence="1">Belongs to the peptidase A1 family.</text>
</comment>
<keyword evidence="8" id="KW-1185">Reference proteome</keyword>
<dbReference type="AlphaFoldDB" id="A0AAE1V5U5"/>
<dbReference type="PROSITE" id="PS51767">
    <property type="entry name" value="PEPTIDASE_A1"/>
    <property type="match status" value="1"/>
</dbReference>